<evidence type="ECO:0000256" key="11">
    <source>
        <dbReference type="ARBA" id="ARBA00022840"/>
    </source>
</evidence>
<proteinExistence type="inferred from homology"/>
<evidence type="ECO:0000259" key="15">
    <source>
        <dbReference type="Pfam" id="PF01326"/>
    </source>
</evidence>
<comment type="catalytic activity">
    <reaction evidence="14">
        <text>pyruvate + ATP + H2O = phosphoenolpyruvate + AMP + phosphate + 2 H(+)</text>
        <dbReference type="Rhea" id="RHEA:11364"/>
        <dbReference type="ChEBI" id="CHEBI:15361"/>
        <dbReference type="ChEBI" id="CHEBI:15377"/>
        <dbReference type="ChEBI" id="CHEBI:15378"/>
        <dbReference type="ChEBI" id="CHEBI:30616"/>
        <dbReference type="ChEBI" id="CHEBI:43474"/>
        <dbReference type="ChEBI" id="CHEBI:58702"/>
        <dbReference type="ChEBI" id="CHEBI:456215"/>
        <dbReference type="EC" id="2.7.9.2"/>
    </reaction>
</comment>
<dbReference type="AlphaFoldDB" id="A0A7G6WSK2"/>
<dbReference type="GO" id="GO:0005524">
    <property type="term" value="F:ATP binding"/>
    <property type="evidence" value="ECO:0007669"/>
    <property type="project" value="UniProtKB-KW"/>
</dbReference>
<dbReference type="EMBL" id="CP043661">
    <property type="protein sequence ID" value="QNE16967.1"/>
    <property type="molecule type" value="Genomic_DNA"/>
</dbReference>
<keyword evidence="12" id="KW-0460">Magnesium</keyword>
<comment type="cofactor">
    <cofactor evidence="1">
        <name>Mg(2+)</name>
        <dbReference type="ChEBI" id="CHEBI:18420"/>
    </cofactor>
</comment>
<dbReference type="PANTHER" id="PTHR43030:SF1">
    <property type="entry name" value="PHOSPHOENOLPYRUVATE SYNTHASE"/>
    <property type="match status" value="1"/>
</dbReference>
<reference evidence="17" key="1">
    <citation type="submission" date="2019-09" db="EMBL/GenBank/DDBJ databases">
        <title>Antimicrobial potential of Antarctic Bacteria.</title>
        <authorList>
            <person name="Benaud N."/>
            <person name="Edwards R.J."/>
            <person name="Ferrari B.C."/>
        </authorList>
    </citation>
    <scope>NUCLEOTIDE SEQUENCE [LARGE SCALE GENOMIC DNA]</scope>
    <source>
        <strain evidence="17">SPB151</strain>
    </source>
</reference>
<evidence type="ECO:0000256" key="2">
    <source>
        <dbReference type="ARBA" id="ARBA00002988"/>
    </source>
</evidence>
<keyword evidence="7" id="KW-0808">Transferase</keyword>
<dbReference type="SUPFAM" id="SSF56059">
    <property type="entry name" value="Glutathione synthetase ATP-binding domain-like"/>
    <property type="match status" value="1"/>
</dbReference>
<accession>A0A7G6WSK2</accession>
<feature type="domain" description="Pyruvate phosphate dikinase AMP/ATP-binding" evidence="15">
    <location>
        <begin position="16"/>
        <end position="158"/>
    </location>
</feature>
<evidence type="ECO:0000313" key="16">
    <source>
        <dbReference type="EMBL" id="QNE16967.1"/>
    </source>
</evidence>
<dbReference type="RefSeq" id="WP_185445801.1">
    <property type="nucleotide sequence ID" value="NZ_CP043661.1"/>
</dbReference>
<dbReference type="InterPro" id="IPR013815">
    <property type="entry name" value="ATP_grasp_subdomain_1"/>
</dbReference>
<evidence type="ECO:0000313" key="17">
    <source>
        <dbReference type="Proteomes" id="UP000515563"/>
    </source>
</evidence>
<dbReference type="InterPro" id="IPR006319">
    <property type="entry name" value="PEP_synth"/>
</dbReference>
<protein>
    <recommendedName>
        <fullName evidence="6">Phosphoenolpyruvate synthase</fullName>
        <ecNumber evidence="5">2.7.9.2</ecNumber>
    </recommendedName>
    <alternativeName>
        <fullName evidence="13">Pyruvate, water dikinase</fullName>
    </alternativeName>
</protein>
<evidence type="ECO:0000256" key="14">
    <source>
        <dbReference type="ARBA" id="ARBA00047700"/>
    </source>
</evidence>
<keyword evidence="17" id="KW-1185">Reference proteome</keyword>
<evidence type="ECO:0000256" key="4">
    <source>
        <dbReference type="ARBA" id="ARBA00007837"/>
    </source>
</evidence>
<dbReference type="GO" id="GO:0008986">
    <property type="term" value="F:pyruvate, water dikinase activity"/>
    <property type="evidence" value="ECO:0007669"/>
    <property type="project" value="UniProtKB-EC"/>
</dbReference>
<dbReference type="UniPathway" id="UPA00138"/>
<dbReference type="InterPro" id="IPR002192">
    <property type="entry name" value="PPDK_AMP/ATP-bd"/>
</dbReference>
<evidence type="ECO:0000256" key="9">
    <source>
        <dbReference type="ARBA" id="ARBA00022741"/>
    </source>
</evidence>
<keyword evidence="8" id="KW-0479">Metal-binding</keyword>
<comment type="pathway">
    <text evidence="3">Carbohydrate biosynthesis; gluconeogenesis.</text>
</comment>
<dbReference type="EC" id="2.7.9.2" evidence="5"/>
<keyword evidence="9" id="KW-0547">Nucleotide-binding</keyword>
<dbReference type="Gene3D" id="3.30.1490.20">
    <property type="entry name" value="ATP-grasp fold, A domain"/>
    <property type="match status" value="1"/>
</dbReference>
<evidence type="ECO:0000256" key="6">
    <source>
        <dbReference type="ARBA" id="ARBA00021623"/>
    </source>
</evidence>
<evidence type="ECO:0000256" key="13">
    <source>
        <dbReference type="ARBA" id="ARBA00033470"/>
    </source>
</evidence>
<dbReference type="Proteomes" id="UP000515563">
    <property type="component" value="Chromosome"/>
</dbReference>
<evidence type="ECO:0000256" key="10">
    <source>
        <dbReference type="ARBA" id="ARBA00022777"/>
    </source>
</evidence>
<evidence type="ECO:0000256" key="3">
    <source>
        <dbReference type="ARBA" id="ARBA00004742"/>
    </source>
</evidence>
<evidence type="ECO:0000256" key="7">
    <source>
        <dbReference type="ARBA" id="ARBA00022679"/>
    </source>
</evidence>
<comment type="similarity">
    <text evidence="4">Belongs to the PEP-utilizing enzyme family.</text>
</comment>
<evidence type="ECO:0000256" key="12">
    <source>
        <dbReference type="ARBA" id="ARBA00022842"/>
    </source>
</evidence>
<reference evidence="16 17" key="2">
    <citation type="journal article" date="2020" name="Microbiol. Resour. Announc.">
        <title>Antarctic desert soil bacteria exhibit high novel natural product potential, evaluated through long-read genome sequencing and comparative genomics.</title>
        <authorList>
            <person name="Benaud N."/>
            <person name="Edwards R.J."/>
            <person name="Amos T.G."/>
            <person name="D'Agostino P.M."/>
            <person name="Gutierrez-Chavez C."/>
            <person name="Montgomery K."/>
            <person name="Nicetic I."/>
            <person name="Ferrari B.C."/>
        </authorList>
    </citation>
    <scope>NUCLEOTIDE SEQUENCE [LARGE SCALE GENOMIC DNA]</scope>
    <source>
        <strain evidence="16 17">SPB151</strain>
    </source>
</reference>
<evidence type="ECO:0000256" key="5">
    <source>
        <dbReference type="ARBA" id="ARBA00011996"/>
    </source>
</evidence>
<dbReference type="GO" id="GO:0046872">
    <property type="term" value="F:metal ion binding"/>
    <property type="evidence" value="ECO:0007669"/>
    <property type="project" value="UniProtKB-KW"/>
</dbReference>
<gene>
    <name evidence="16" type="ORF">F1D05_02410</name>
</gene>
<evidence type="ECO:0000256" key="1">
    <source>
        <dbReference type="ARBA" id="ARBA00001946"/>
    </source>
</evidence>
<organism evidence="16 17">
    <name type="scientific">Kribbella qitaiheensis</name>
    <dbReference type="NCBI Taxonomy" id="1544730"/>
    <lineage>
        <taxon>Bacteria</taxon>
        <taxon>Bacillati</taxon>
        <taxon>Actinomycetota</taxon>
        <taxon>Actinomycetes</taxon>
        <taxon>Propionibacteriales</taxon>
        <taxon>Kribbellaceae</taxon>
        <taxon>Kribbella</taxon>
    </lineage>
</organism>
<sequence length="173" mass="18882">MSDSPYVEWQTAGGRFIITDAAYREFVRAARLRPLIATQLRRLREGADLVAVGAFIRTAFFDAQLPSGLSEAIAYGYGEFGGSEPELAVSCVPAGEPLDEFLTGPQEIFLNVKGDHTLLSACKRCWACAFNDRAIIYREVRGIDHLAVTSLVGVELMTVPAQTTEPVLVSAER</sequence>
<dbReference type="Pfam" id="PF01326">
    <property type="entry name" value="PPDK_N"/>
    <property type="match status" value="1"/>
</dbReference>
<comment type="function">
    <text evidence="2">Catalyzes the phosphorylation of pyruvate to phosphoenolpyruvate.</text>
</comment>
<dbReference type="GO" id="GO:0006094">
    <property type="term" value="P:gluconeogenesis"/>
    <property type="evidence" value="ECO:0007669"/>
    <property type="project" value="UniProtKB-UniPathway"/>
</dbReference>
<dbReference type="KEGG" id="kqi:F1D05_02410"/>
<keyword evidence="11" id="KW-0067">ATP-binding</keyword>
<keyword evidence="10" id="KW-0418">Kinase</keyword>
<dbReference type="PANTHER" id="PTHR43030">
    <property type="entry name" value="PHOSPHOENOLPYRUVATE SYNTHASE"/>
    <property type="match status" value="1"/>
</dbReference>
<name>A0A7G6WSK2_9ACTN</name>
<evidence type="ECO:0000256" key="8">
    <source>
        <dbReference type="ARBA" id="ARBA00022723"/>
    </source>
</evidence>